<dbReference type="NCBIfam" id="TIGR01352">
    <property type="entry name" value="tonB_Cterm"/>
    <property type="match status" value="1"/>
</dbReference>
<gene>
    <name evidence="7" type="primary">tolA</name>
    <name evidence="7" type="ORF">MST27_04565</name>
</gene>
<keyword evidence="2 6" id="KW-0812">Transmembrane</keyword>
<proteinExistence type="predicted"/>
<evidence type="ECO:0000256" key="3">
    <source>
        <dbReference type="ARBA" id="ARBA00022989"/>
    </source>
</evidence>
<keyword evidence="8" id="KW-1185">Reference proteome</keyword>
<dbReference type="NCBIfam" id="TIGR02794">
    <property type="entry name" value="tolA_full"/>
    <property type="match status" value="1"/>
</dbReference>
<evidence type="ECO:0000256" key="2">
    <source>
        <dbReference type="ARBA" id="ARBA00022692"/>
    </source>
</evidence>
<feature type="compositionally biased region" description="Polar residues" evidence="5">
    <location>
        <begin position="59"/>
        <end position="78"/>
    </location>
</feature>
<dbReference type="InterPro" id="IPR006260">
    <property type="entry name" value="TonB/TolA_C"/>
</dbReference>
<dbReference type="SUPFAM" id="SSF74653">
    <property type="entry name" value="TolA/TonB C-terminal domain"/>
    <property type="match status" value="1"/>
</dbReference>
<evidence type="ECO:0000313" key="8">
    <source>
        <dbReference type="Proteomes" id="UP001139682"/>
    </source>
</evidence>
<protein>
    <submittedName>
        <fullName evidence="7">Cell envelope integrity protein TolA</fullName>
    </submittedName>
</protein>
<accession>A0A9X2AT73</accession>
<name>A0A9X2AT73_9GAMM</name>
<dbReference type="Pfam" id="PF13103">
    <property type="entry name" value="TonB_2"/>
    <property type="match status" value="1"/>
</dbReference>
<dbReference type="GO" id="GO:0016020">
    <property type="term" value="C:membrane"/>
    <property type="evidence" value="ECO:0007669"/>
    <property type="project" value="UniProtKB-SubCell"/>
</dbReference>
<evidence type="ECO:0000256" key="1">
    <source>
        <dbReference type="ARBA" id="ARBA00004167"/>
    </source>
</evidence>
<dbReference type="EMBL" id="JALGRD010000002">
    <property type="protein sequence ID" value="MCJ0972637.1"/>
    <property type="molecule type" value="Genomic_DNA"/>
</dbReference>
<feature type="region of interest" description="Disordered" evidence="5">
    <location>
        <begin position="150"/>
        <end position="202"/>
    </location>
</feature>
<dbReference type="RefSeq" id="WP_243604821.1">
    <property type="nucleotide sequence ID" value="NZ_JALGRD010000002.1"/>
</dbReference>
<evidence type="ECO:0000256" key="4">
    <source>
        <dbReference type="ARBA" id="ARBA00023136"/>
    </source>
</evidence>
<reference evidence="7" key="1">
    <citation type="submission" date="2022-03" db="EMBL/GenBank/DDBJ databases">
        <title>Pseudomonas marianensis sp. nov., a marine bacterium isolated from deep-sea sediments of the Mariana Trench.</title>
        <authorList>
            <person name="Wei Y."/>
        </authorList>
    </citation>
    <scope>NUCLEOTIDE SEQUENCE</scope>
    <source>
        <strain evidence="7">PS1</strain>
    </source>
</reference>
<feature type="transmembrane region" description="Helical" evidence="6">
    <location>
        <begin position="12"/>
        <end position="36"/>
    </location>
</feature>
<dbReference type="Proteomes" id="UP001139682">
    <property type="component" value="Unassembled WGS sequence"/>
</dbReference>
<evidence type="ECO:0000256" key="6">
    <source>
        <dbReference type="SAM" id="Phobius"/>
    </source>
</evidence>
<comment type="subcellular location">
    <subcellularLocation>
        <location evidence="1">Membrane</location>
        <topology evidence="1">Single-pass membrane protein</topology>
    </subcellularLocation>
</comment>
<evidence type="ECO:0000256" key="5">
    <source>
        <dbReference type="SAM" id="MobiDB-lite"/>
    </source>
</evidence>
<feature type="region of interest" description="Disordered" evidence="5">
    <location>
        <begin position="59"/>
        <end position="104"/>
    </location>
</feature>
<dbReference type="GO" id="GO:0019534">
    <property type="term" value="F:toxin transmembrane transporter activity"/>
    <property type="evidence" value="ECO:0007669"/>
    <property type="project" value="InterPro"/>
</dbReference>
<dbReference type="Gene3D" id="3.30.1150.10">
    <property type="match status" value="1"/>
</dbReference>
<dbReference type="AlphaFoldDB" id="A0A9X2AT73"/>
<evidence type="ECO:0000313" key="7">
    <source>
        <dbReference type="EMBL" id="MCJ0972637.1"/>
    </source>
</evidence>
<keyword evidence="3 6" id="KW-1133">Transmembrane helix</keyword>
<comment type="caution">
    <text evidence="7">The sequence shown here is derived from an EMBL/GenBank/DDBJ whole genome shotgun (WGS) entry which is preliminary data.</text>
</comment>
<sequence length="334" mass="36332">MQQPERSRSESYYWPTILAVGLHVIIFAMLFVSFAMTPDLPPSKPIVQATLYQLKSQSQAKTQTNQKIAGEAQKTSAKQYEAEQMEQRKVEQQRQAAAQAAEQKKAEEARKAEVAKAQAAKAAEAKKAEETRKAAEQKKQAEIAKKKAADEAAKKKADDEAKKKAAAEAAKKKAAEEAKKKAAAEAAKKKAAEEAKKKAAAEAARKAAEDKKAQALAELLSEDTQRQQAMADTQGDQVAGDFDDLIRMRAAEGWTRPPSARNNMSVSLRVNMLPDGTITAVSVSRSSGDTPFDNSAVAAVKNIGRLTEMQGLSAQEFQPYRSFTMTFTPEDLAL</sequence>
<dbReference type="GO" id="GO:0043213">
    <property type="term" value="P:bacteriocin transport"/>
    <property type="evidence" value="ECO:0007669"/>
    <property type="project" value="InterPro"/>
</dbReference>
<organism evidence="7 8">
    <name type="scientific">Stutzerimonas marianensis</name>
    <dbReference type="NCBI Taxonomy" id="2929513"/>
    <lineage>
        <taxon>Bacteria</taxon>
        <taxon>Pseudomonadati</taxon>
        <taxon>Pseudomonadota</taxon>
        <taxon>Gammaproteobacteria</taxon>
        <taxon>Pseudomonadales</taxon>
        <taxon>Pseudomonadaceae</taxon>
        <taxon>Stutzerimonas</taxon>
    </lineage>
</organism>
<keyword evidence="4 6" id="KW-0472">Membrane</keyword>
<dbReference type="InterPro" id="IPR014161">
    <property type="entry name" value="Tol-Pal_TolA"/>
</dbReference>